<dbReference type="FunFam" id="1.10.10.10:FF:000001">
    <property type="entry name" value="LysR family transcriptional regulator"/>
    <property type="match status" value="1"/>
</dbReference>
<dbReference type="PATRIC" id="fig|159743.3.peg.270"/>
<keyword evidence="3" id="KW-0238">DNA-binding</keyword>
<evidence type="ECO:0000256" key="4">
    <source>
        <dbReference type="ARBA" id="ARBA00023163"/>
    </source>
</evidence>
<dbReference type="RefSeq" id="WP_044644379.1">
    <property type="nucleotide sequence ID" value="NZ_JTHP01000001.1"/>
</dbReference>
<evidence type="ECO:0000256" key="3">
    <source>
        <dbReference type="ARBA" id="ARBA00023125"/>
    </source>
</evidence>
<dbReference type="CDD" id="cd08442">
    <property type="entry name" value="PBP2_YofA_SoxR_like"/>
    <property type="match status" value="1"/>
</dbReference>
<dbReference type="PANTHER" id="PTHR30126:SF40">
    <property type="entry name" value="HTH-TYPE TRANSCRIPTIONAL REGULATOR GLTR"/>
    <property type="match status" value="1"/>
</dbReference>
<comment type="caution">
    <text evidence="6">The sequence shown here is derived from an EMBL/GenBank/DDBJ whole genome shotgun (WGS) entry which is preliminary data.</text>
</comment>
<keyword evidence="2" id="KW-0805">Transcription regulation</keyword>
<reference evidence="6 7" key="1">
    <citation type="submission" date="2014-11" db="EMBL/GenBank/DDBJ databases">
        <title>Draft Genome Sequences of Paenibacillus polymyxa NRRL B-30509 and Paenibacillus terrae NRRL B-30644, Strains from a Poultry Environment that Produce Tridecaptin A and Paenicidins.</title>
        <authorList>
            <person name="van Belkum M.J."/>
            <person name="Lohans C.T."/>
            <person name="Vederas J.C."/>
        </authorList>
    </citation>
    <scope>NUCLEOTIDE SEQUENCE [LARGE SCALE GENOMIC DNA]</scope>
    <source>
        <strain evidence="6 7">NRRL B-30644</strain>
    </source>
</reference>
<gene>
    <name evidence="6" type="ORF">QD47_01180</name>
</gene>
<comment type="similarity">
    <text evidence="1">Belongs to the LysR transcriptional regulatory family.</text>
</comment>
<dbReference type="GO" id="GO:0003700">
    <property type="term" value="F:DNA-binding transcription factor activity"/>
    <property type="evidence" value="ECO:0007669"/>
    <property type="project" value="InterPro"/>
</dbReference>
<sequence length="285" mass="31541">MDLNDLNIFQTVAAHGSVSKAAAELSYVQSNVTARIKLLEKELQTPLFYRHKRGMILNAEGKRLLQYTKSILSQFEEMKHAFQSTSAPSGVLEIGIVETVIALPAILHAYYSKYPDVELSLKAGVTEHLVQEVAEMRLDGAFVTGPVKHPLIEQLDVFQEKLVLVSQGDDFSVEDVTTRPLLLYKKGCGYRGRLETWLKMEGIIPKQIMEFGTFETIIGSVAAGIGMTVFPESSISGLAAQGLVHCHAMPEPYNEVTTVFIRRKEAYVTSTLQSFMDEIIAQTGA</sequence>
<dbReference type="Gene3D" id="1.10.10.10">
    <property type="entry name" value="Winged helix-like DNA-binding domain superfamily/Winged helix DNA-binding domain"/>
    <property type="match status" value="1"/>
</dbReference>
<dbReference type="EMBL" id="JTHP01000001">
    <property type="protein sequence ID" value="KJD47595.1"/>
    <property type="molecule type" value="Genomic_DNA"/>
</dbReference>
<evidence type="ECO:0000313" key="7">
    <source>
        <dbReference type="Proteomes" id="UP000032534"/>
    </source>
</evidence>
<dbReference type="Pfam" id="PF03466">
    <property type="entry name" value="LysR_substrate"/>
    <property type="match status" value="1"/>
</dbReference>
<dbReference type="PROSITE" id="PS50931">
    <property type="entry name" value="HTH_LYSR"/>
    <property type="match status" value="1"/>
</dbReference>
<dbReference type="SUPFAM" id="SSF53850">
    <property type="entry name" value="Periplasmic binding protein-like II"/>
    <property type="match status" value="1"/>
</dbReference>
<name>A0A0D7X806_9BACL</name>
<proteinExistence type="inferred from homology"/>
<dbReference type="Gene3D" id="3.40.190.290">
    <property type="match status" value="1"/>
</dbReference>
<dbReference type="AlphaFoldDB" id="A0A0D7X806"/>
<accession>A0A0D7X806</accession>
<dbReference type="InterPro" id="IPR036390">
    <property type="entry name" value="WH_DNA-bd_sf"/>
</dbReference>
<dbReference type="InterPro" id="IPR000847">
    <property type="entry name" value="LysR_HTH_N"/>
</dbReference>
<dbReference type="Pfam" id="PF00126">
    <property type="entry name" value="HTH_1"/>
    <property type="match status" value="1"/>
</dbReference>
<dbReference type="InterPro" id="IPR005119">
    <property type="entry name" value="LysR_subst-bd"/>
</dbReference>
<protein>
    <submittedName>
        <fullName evidence="6">LysR family transcriptional regulator</fullName>
    </submittedName>
</protein>
<keyword evidence="7" id="KW-1185">Reference proteome</keyword>
<evidence type="ECO:0000256" key="1">
    <source>
        <dbReference type="ARBA" id="ARBA00009437"/>
    </source>
</evidence>
<organism evidence="6 7">
    <name type="scientific">Paenibacillus terrae</name>
    <dbReference type="NCBI Taxonomy" id="159743"/>
    <lineage>
        <taxon>Bacteria</taxon>
        <taxon>Bacillati</taxon>
        <taxon>Bacillota</taxon>
        <taxon>Bacilli</taxon>
        <taxon>Bacillales</taxon>
        <taxon>Paenibacillaceae</taxon>
        <taxon>Paenibacillus</taxon>
    </lineage>
</organism>
<dbReference type="OrthoDB" id="8479357at2"/>
<dbReference type="InterPro" id="IPR036388">
    <property type="entry name" value="WH-like_DNA-bd_sf"/>
</dbReference>
<evidence type="ECO:0000313" key="6">
    <source>
        <dbReference type="EMBL" id="KJD47595.1"/>
    </source>
</evidence>
<evidence type="ECO:0000259" key="5">
    <source>
        <dbReference type="PROSITE" id="PS50931"/>
    </source>
</evidence>
<dbReference type="SUPFAM" id="SSF46785">
    <property type="entry name" value="Winged helix' DNA-binding domain"/>
    <property type="match status" value="1"/>
</dbReference>
<dbReference type="Proteomes" id="UP000032534">
    <property type="component" value="Unassembled WGS sequence"/>
</dbReference>
<dbReference type="PANTHER" id="PTHR30126">
    <property type="entry name" value="HTH-TYPE TRANSCRIPTIONAL REGULATOR"/>
    <property type="match status" value="1"/>
</dbReference>
<dbReference type="GO" id="GO:0000976">
    <property type="term" value="F:transcription cis-regulatory region binding"/>
    <property type="evidence" value="ECO:0007669"/>
    <property type="project" value="TreeGrafter"/>
</dbReference>
<evidence type="ECO:0000256" key="2">
    <source>
        <dbReference type="ARBA" id="ARBA00023015"/>
    </source>
</evidence>
<keyword evidence="4" id="KW-0804">Transcription</keyword>
<feature type="domain" description="HTH lysR-type" evidence="5">
    <location>
        <begin position="1"/>
        <end position="58"/>
    </location>
</feature>